<reference evidence="7" key="2">
    <citation type="submission" date="2020-09" db="EMBL/GenBank/DDBJ databases">
        <authorList>
            <person name="Sun Q."/>
            <person name="Ohkuma M."/>
        </authorList>
    </citation>
    <scope>NUCLEOTIDE SEQUENCE</scope>
    <source>
        <strain evidence="7">JCM 5069</strain>
    </source>
</reference>
<dbReference type="Pfam" id="PF02558">
    <property type="entry name" value="ApbA"/>
    <property type="match status" value="1"/>
</dbReference>
<organism evidence="7 8">
    <name type="scientific">Streptomyces sulfonofaciens</name>
    <dbReference type="NCBI Taxonomy" id="68272"/>
    <lineage>
        <taxon>Bacteria</taxon>
        <taxon>Bacillati</taxon>
        <taxon>Actinomycetota</taxon>
        <taxon>Actinomycetes</taxon>
        <taxon>Kitasatosporales</taxon>
        <taxon>Streptomycetaceae</taxon>
        <taxon>Streptomyces</taxon>
    </lineage>
</organism>
<evidence type="ECO:0000256" key="4">
    <source>
        <dbReference type="RuleBase" id="RU362068"/>
    </source>
</evidence>
<dbReference type="PANTHER" id="PTHR21708">
    <property type="entry name" value="PROBABLE 2-DEHYDROPANTOATE 2-REDUCTASE"/>
    <property type="match status" value="1"/>
</dbReference>
<dbReference type="EMBL" id="BNCD01000009">
    <property type="protein sequence ID" value="GHH80219.1"/>
    <property type="molecule type" value="Genomic_DNA"/>
</dbReference>
<dbReference type="SUPFAM" id="SSF51735">
    <property type="entry name" value="NAD(P)-binding Rossmann-fold domains"/>
    <property type="match status" value="1"/>
</dbReference>
<dbReference type="Gene3D" id="3.40.50.720">
    <property type="entry name" value="NAD(P)-binding Rossmann-like Domain"/>
    <property type="match status" value="1"/>
</dbReference>
<comment type="function">
    <text evidence="4">Catalyzes the NADPH-dependent reduction of ketopantoate into pantoic acid.</text>
</comment>
<comment type="caution">
    <text evidence="7">The sequence shown here is derived from an EMBL/GenBank/DDBJ whole genome shotgun (WGS) entry which is preliminary data.</text>
</comment>
<sequence>MKILIAGAGAVGGVVGAALLGGGREVTFLVRPARAERLRERGLRVATGEDTQVLRPDAVTADRLEGPYDLVLLAVKAAALAQVTDDLAPAVGPGTAIVPFLNGMAHMDALTGRFGTAVLGGTLKVAAQLGDDGTVVLMAPGIRIEVGELDGADTPRLGTVVAALDVPGIEVHGRSDIVDAMWAKWVFIAAVGAVTSLMRAPVGDVVAVPGGTRFAEAVLDEIAGVARASGHRVAAADLAATGAVLTAPGSPTTSSLARDLVAGRPTEVDSVLGDLCDRARDLGAPVPLTEAATLALRVHDQRVAGPGQPA</sequence>
<feature type="domain" description="Ketopantoate reductase N-terminal" evidence="5">
    <location>
        <begin position="3"/>
        <end position="150"/>
    </location>
</feature>
<keyword evidence="3 4" id="KW-0560">Oxidoreductase</keyword>
<dbReference type="Gene3D" id="1.10.1040.10">
    <property type="entry name" value="N-(1-d-carboxylethyl)-l-norvaline Dehydrogenase, domain 2"/>
    <property type="match status" value="1"/>
</dbReference>
<dbReference type="RefSeq" id="WP_189932982.1">
    <property type="nucleotide sequence ID" value="NZ_BNCD01000009.1"/>
</dbReference>
<dbReference type="GO" id="GO:0008677">
    <property type="term" value="F:2-dehydropantoate 2-reductase activity"/>
    <property type="evidence" value="ECO:0007669"/>
    <property type="project" value="UniProtKB-EC"/>
</dbReference>
<keyword evidence="8" id="KW-1185">Reference proteome</keyword>
<name>A0A919GA68_9ACTN</name>
<dbReference type="InterPro" id="IPR036291">
    <property type="entry name" value="NAD(P)-bd_dom_sf"/>
</dbReference>
<dbReference type="Proteomes" id="UP000603708">
    <property type="component" value="Unassembled WGS sequence"/>
</dbReference>
<dbReference type="EC" id="1.1.1.169" evidence="4"/>
<dbReference type="InterPro" id="IPR013752">
    <property type="entry name" value="KPA_reductase"/>
</dbReference>
<evidence type="ECO:0000256" key="2">
    <source>
        <dbReference type="ARBA" id="ARBA00022857"/>
    </source>
</evidence>
<dbReference type="PANTHER" id="PTHR21708:SF26">
    <property type="entry name" value="2-DEHYDROPANTOATE 2-REDUCTASE"/>
    <property type="match status" value="1"/>
</dbReference>
<dbReference type="InterPro" id="IPR013332">
    <property type="entry name" value="KPR_N"/>
</dbReference>
<reference evidence="7" key="1">
    <citation type="journal article" date="2014" name="Int. J. Syst. Evol. Microbiol.">
        <title>Complete genome sequence of Corynebacterium casei LMG S-19264T (=DSM 44701T), isolated from a smear-ripened cheese.</title>
        <authorList>
            <consortium name="US DOE Joint Genome Institute (JGI-PGF)"/>
            <person name="Walter F."/>
            <person name="Albersmeier A."/>
            <person name="Kalinowski J."/>
            <person name="Ruckert C."/>
        </authorList>
    </citation>
    <scope>NUCLEOTIDE SEQUENCE</scope>
    <source>
        <strain evidence="7">JCM 5069</strain>
    </source>
</reference>
<dbReference type="InterPro" id="IPR051402">
    <property type="entry name" value="KPR-Related"/>
</dbReference>
<comment type="similarity">
    <text evidence="1 4">Belongs to the ketopantoate reductase family.</text>
</comment>
<accession>A0A919GA68</accession>
<dbReference type="InterPro" id="IPR013328">
    <property type="entry name" value="6PGD_dom2"/>
</dbReference>
<dbReference type="GO" id="GO:0005737">
    <property type="term" value="C:cytoplasm"/>
    <property type="evidence" value="ECO:0007669"/>
    <property type="project" value="TreeGrafter"/>
</dbReference>
<dbReference type="SUPFAM" id="SSF48179">
    <property type="entry name" value="6-phosphogluconate dehydrogenase C-terminal domain-like"/>
    <property type="match status" value="1"/>
</dbReference>
<feature type="domain" description="Ketopantoate reductase C-terminal" evidence="6">
    <location>
        <begin position="176"/>
        <end position="297"/>
    </location>
</feature>
<evidence type="ECO:0000256" key="1">
    <source>
        <dbReference type="ARBA" id="ARBA00007870"/>
    </source>
</evidence>
<evidence type="ECO:0000259" key="6">
    <source>
        <dbReference type="Pfam" id="PF08546"/>
    </source>
</evidence>
<protein>
    <recommendedName>
        <fullName evidence="4">2-dehydropantoate 2-reductase</fullName>
        <ecNumber evidence="4">1.1.1.169</ecNumber>
    </recommendedName>
    <alternativeName>
        <fullName evidence="4">Ketopantoate reductase</fullName>
    </alternativeName>
</protein>
<dbReference type="Pfam" id="PF08546">
    <property type="entry name" value="ApbA_C"/>
    <property type="match status" value="1"/>
</dbReference>
<dbReference type="AlphaFoldDB" id="A0A919GA68"/>
<dbReference type="GO" id="GO:0015940">
    <property type="term" value="P:pantothenate biosynthetic process"/>
    <property type="evidence" value="ECO:0007669"/>
    <property type="project" value="UniProtKB-KW"/>
</dbReference>
<evidence type="ECO:0000256" key="3">
    <source>
        <dbReference type="ARBA" id="ARBA00023002"/>
    </source>
</evidence>
<evidence type="ECO:0000313" key="8">
    <source>
        <dbReference type="Proteomes" id="UP000603708"/>
    </source>
</evidence>
<proteinExistence type="inferred from homology"/>
<comment type="catalytic activity">
    <reaction evidence="4">
        <text>(R)-pantoate + NADP(+) = 2-dehydropantoate + NADPH + H(+)</text>
        <dbReference type="Rhea" id="RHEA:16233"/>
        <dbReference type="ChEBI" id="CHEBI:11561"/>
        <dbReference type="ChEBI" id="CHEBI:15378"/>
        <dbReference type="ChEBI" id="CHEBI:15980"/>
        <dbReference type="ChEBI" id="CHEBI:57783"/>
        <dbReference type="ChEBI" id="CHEBI:58349"/>
        <dbReference type="EC" id="1.1.1.169"/>
    </reaction>
</comment>
<dbReference type="NCBIfam" id="TIGR00745">
    <property type="entry name" value="apbA_panE"/>
    <property type="match status" value="1"/>
</dbReference>
<keyword evidence="2 4" id="KW-0521">NADP</keyword>
<evidence type="ECO:0000259" key="5">
    <source>
        <dbReference type="Pfam" id="PF02558"/>
    </source>
</evidence>
<dbReference type="InterPro" id="IPR008927">
    <property type="entry name" value="6-PGluconate_DH-like_C_sf"/>
</dbReference>
<dbReference type="InterPro" id="IPR003710">
    <property type="entry name" value="ApbA"/>
</dbReference>
<gene>
    <name evidence="7" type="ORF">GCM10018793_34890</name>
</gene>
<comment type="pathway">
    <text evidence="4">Cofactor biosynthesis; (R)-pantothenate biosynthesis; (R)-pantoate from 3-methyl-2-oxobutanoate: step 2/2.</text>
</comment>
<evidence type="ECO:0000313" key="7">
    <source>
        <dbReference type="EMBL" id="GHH80219.1"/>
    </source>
</evidence>
<keyword evidence="4" id="KW-0566">Pantothenate biosynthesis</keyword>
<dbReference type="FunFam" id="3.40.50.720:FF:000307">
    <property type="entry name" value="2-dehydropantoate 2-reductase"/>
    <property type="match status" value="1"/>
</dbReference>